<protein>
    <submittedName>
        <fullName evidence="3">Putative tricarboxylic transport membrane protein</fullName>
    </submittedName>
</protein>
<dbReference type="AlphaFoldDB" id="A0A521BRU9"/>
<proteinExistence type="predicted"/>
<feature type="transmembrane region" description="Helical" evidence="1">
    <location>
        <begin position="327"/>
        <end position="346"/>
    </location>
</feature>
<keyword evidence="1" id="KW-1133">Transmembrane helix</keyword>
<feature type="transmembrane region" description="Helical" evidence="1">
    <location>
        <begin position="418"/>
        <end position="444"/>
    </location>
</feature>
<feature type="transmembrane region" description="Helical" evidence="1">
    <location>
        <begin position="12"/>
        <end position="34"/>
    </location>
</feature>
<accession>A0A521BRU9</accession>
<sequence length="497" mass="52117">MLDIIITAFQDALTVQTVVLIILGVFIGQLFGAIPGLSALTAIAIAVPMTYYFTPVGALAFLVAMNKGGTVGGSISAILLNTPGSPEAAATAFDGHPLAKQGKGLKAMRMALFSSVSGDLLSDLVLFAVSAPLAVLALRMGPTEMLAVILFAMTIIAGLVGKSMLKGLIAAFFGILLATVGLDPESGTGRFLFDSPDLMDGLPISAVGIGILAMGEVLRQLILMRNQGNVSHLPMGSGRKEDETVSWAEYRSNIPTILRSAGIGTFIGALPGIGSSAAGFIGYNTAMRRSKKPESFGKGNITGVAATEAANSAVVGSNFIPLLSLGIPGNVAAALILGAFVVHGITPGPNLMQEQGRLVYAVFAAMMLANATNLILGYVGMRFFALIARTPAQIIFPVIGLLCLTGAFITTGEFGMKLVVGFAALGFLFRIFDFSFVTFIIGFVLGPIFELAFRQTYILADGDISYLLDRPVALIIFGFSIVTLLRTMYRHMKRRAG</sequence>
<reference evidence="3 4" key="1">
    <citation type="submission" date="2017-05" db="EMBL/GenBank/DDBJ databases">
        <authorList>
            <person name="Varghese N."/>
            <person name="Submissions S."/>
        </authorList>
    </citation>
    <scope>NUCLEOTIDE SEQUENCE [LARGE SCALE GENOMIC DNA]</scope>
    <source>
        <strain evidence="3 4">DSM 29506</strain>
    </source>
</reference>
<feature type="transmembrane region" description="Helical" evidence="1">
    <location>
        <begin position="143"/>
        <end position="160"/>
    </location>
</feature>
<feature type="transmembrane region" description="Helical" evidence="1">
    <location>
        <begin position="392"/>
        <end position="411"/>
    </location>
</feature>
<dbReference type="PANTHER" id="PTHR35342:SF5">
    <property type="entry name" value="TRICARBOXYLIC TRANSPORT PROTEIN"/>
    <property type="match status" value="1"/>
</dbReference>
<feature type="transmembrane region" description="Helical" evidence="1">
    <location>
        <begin position="464"/>
        <end position="485"/>
    </location>
</feature>
<feature type="domain" description="DUF112" evidence="2">
    <location>
        <begin position="19"/>
        <end position="440"/>
    </location>
</feature>
<keyword evidence="4" id="KW-1185">Reference proteome</keyword>
<dbReference type="PRINTS" id="PR00173">
    <property type="entry name" value="EDTRNSPORT"/>
</dbReference>
<gene>
    <name evidence="3" type="ORF">SAMN06265173_10425</name>
</gene>
<evidence type="ECO:0000259" key="2">
    <source>
        <dbReference type="Pfam" id="PF01970"/>
    </source>
</evidence>
<feature type="transmembrane region" description="Helical" evidence="1">
    <location>
        <begin position="165"/>
        <end position="182"/>
    </location>
</feature>
<evidence type="ECO:0000313" key="4">
    <source>
        <dbReference type="Proteomes" id="UP000316030"/>
    </source>
</evidence>
<dbReference type="Proteomes" id="UP000316030">
    <property type="component" value="Unassembled WGS sequence"/>
</dbReference>
<dbReference type="EMBL" id="FXTO01000004">
    <property type="protein sequence ID" value="SMO49902.1"/>
    <property type="molecule type" value="Genomic_DNA"/>
</dbReference>
<feature type="transmembrane region" description="Helical" evidence="1">
    <location>
        <begin position="110"/>
        <end position="137"/>
    </location>
</feature>
<keyword evidence="1" id="KW-0812">Transmembrane</keyword>
<evidence type="ECO:0000256" key="1">
    <source>
        <dbReference type="SAM" id="Phobius"/>
    </source>
</evidence>
<dbReference type="PANTHER" id="PTHR35342">
    <property type="entry name" value="TRICARBOXYLIC TRANSPORT PROTEIN"/>
    <property type="match status" value="1"/>
</dbReference>
<feature type="transmembrane region" description="Helical" evidence="1">
    <location>
        <begin position="40"/>
        <end position="64"/>
    </location>
</feature>
<organism evidence="3 4">
    <name type="scientific">Thalassovita litoralis</name>
    <dbReference type="NCBI Taxonomy" id="1010611"/>
    <lineage>
        <taxon>Bacteria</taxon>
        <taxon>Pseudomonadati</taxon>
        <taxon>Pseudomonadota</taxon>
        <taxon>Alphaproteobacteria</taxon>
        <taxon>Rhodobacterales</taxon>
        <taxon>Roseobacteraceae</taxon>
        <taxon>Thalassovita</taxon>
    </lineage>
</organism>
<name>A0A521BRU9_9RHOB</name>
<feature type="transmembrane region" description="Helical" evidence="1">
    <location>
        <begin position="358"/>
        <end position="380"/>
    </location>
</feature>
<dbReference type="RefSeq" id="WP_235891402.1">
    <property type="nucleotide sequence ID" value="NZ_FXTO01000004.1"/>
</dbReference>
<keyword evidence="1" id="KW-0472">Membrane</keyword>
<evidence type="ECO:0000313" key="3">
    <source>
        <dbReference type="EMBL" id="SMO49902.1"/>
    </source>
</evidence>
<feature type="transmembrane region" description="Helical" evidence="1">
    <location>
        <begin position="261"/>
        <end position="283"/>
    </location>
</feature>
<dbReference type="Pfam" id="PF01970">
    <property type="entry name" value="TctA"/>
    <property type="match status" value="1"/>
</dbReference>
<dbReference type="InterPro" id="IPR002823">
    <property type="entry name" value="DUF112_TM"/>
</dbReference>